<evidence type="ECO:0000259" key="5">
    <source>
        <dbReference type="Pfam" id="PF04577"/>
    </source>
</evidence>
<reference evidence="6 7" key="1">
    <citation type="submission" date="2017-03" db="EMBL/GenBank/DDBJ databases">
        <title>WGS assembly of Porphyra umbilicalis.</title>
        <authorList>
            <person name="Brawley S.H."/>
            <person name="Blouin N.A."/>
            <person name="Ficko-Blean E."/>
            <person name="Wheeler G.L."/>
            <person name="Lohr M."/>
            <person name="Goodson H.V."/>
            <person name="Jenkins J.W."/>
            <person name="Blaby-Haas C.E."/>
            <person name="Helliwell K.E."/>
            <person name="Chan C."/>
            <person name="Marriage T."/>
            <person name="Bhattacharya D."/>
            <person name="Klein A.S."/>
            <person name="Badis Y."/>
            <person name="Brodie J."/>
            <person name="Cao Y."/>
            <person name="Collen J."/>
            <person name="Dittami S.M."/>
            <person name="Gachon C.M."/>
            <person name="Green B.R."/>
            <person name="Karpowicz S."/>
            <person name="Kim J.W."/>
            <person name="Kudahl U."/>
            <person name="Lin S."/>
            <person name="Michel G."/>
            <person name="Mittag M."/>
            <person name="Olson B.J."/>
            <person name="Pangilinan J."/>
            <person name="Peng Y."/>
            <person name="Qiu H."/>
            <person name="Shu S."/>
            <person name="Singer J.T."/>
            <person name="Smith A.G."/>
            <person name="Sprecher B.N."/>
            <person name="Wagner V."/>
            <person name="Wang W."/>
            <person name="Wang Z.-Y."/>
            <person name="Yan J."/>
            <person name="Yarish C."/>
            <person name="Zoeuner-Riek S."/>
            <person name="Zhuang Y."/>
            <person name="Zou Y."/>
            <person name="Lindquist E.A."/>
            <person name="Grimwood J."/>
            <person name="Barry K."/>
            <person name="Rokhsar D.S."/>
            <person name="Schmutz J."/>
            <person name="Stiller J.W."/>
            <person name="Grossman A.R."/>
            <person name="Prochnik S.E."/>
        </authorList>
    </citation>
    <scope>NUCLEOTIDE SEQUENCE [LARGE SCALE GENOMIC DNA]</scope>
    <source>
        <strain evidence="6">4086291</strain>
    </source>
</reference>
<dbReference type="InterPro" id="IPR007657">
    <property type="entry name" value="Glycosyltransferase_61"/>
</dbReference>
<feature type="region of interest" description="Disordered" evidence="4">
    <location>
        <begin position="21"/>
        <end position="159"/>
    </location>
</feature>
<evidence type="ECO:0000256" key="2">
    <source>
        <dbReference type="ARBA" id="ARBA00022679"/>
    </source>
</evidence>
<feature type="compositionally biased region" description="Low complexity" evidence="4">
    <location>
        <begin position="58"/>
        <end position="95"/>
    </location>
</feature>
<evidence type="ECO:0000256" key="1">
    <source>
        <dbReference type="ARBA" id="ARBA00022676"/>
    </source>
</evidence>
<feature type="compositionally biased region" description="Gly residues" evidence="4">
    <location>
        <begin position="122"/>
        <end position="132"/>
    </location>
</feature>
<protein>
    <recommendedName>
        <fullName evidence="5">Glycosyltransferase 61 catalytic domain-containing protein</fullName>
    </recommendedName>
</protein>
<feature type="compositionally biased region" description="Basic residues" evidence="4">
    <location>
        <begin position="139"/>
        <end position="154"/>
    </location>
</feature>
<organism evidence="6 7">
    <name type="scientific">Porphyra umbilicalis</name>
    <name type="common">Purple laver</name>
    <name type="synonym">Red alga</name>
    <dbReference type="NCBI Taxonomy" id="2786"/>
    <lineage>
        <taxon>Eukaryota</taxon>
        <taxon>Rhodophyta</taxon>
        <taxon>Bangiophyceae</taxon>
        <taxon>Bangiales</taxon>
        <taxon>Bangiaceae</taxon>
        <taxon>Porphyra</taxon>
    </lineage>
</organism>
<evidence type="ECO:0000313" key="6">
    <source>
        <dbReference type="EMBL" id="OSX78324.1"/>
    </source>
</evidence>
<keyword evidence="7" id="KW-1185">Reference proteome</keyword>
<dbReference type="PANTHER" id="PTHR20961">
    <property type="entry name" value="GLYCOSYLTRANSFERASE"/>
    <property type="match status" value="1"/>
</dbReference>
<feature type="compositionally biased region" description="Low complexity" evidence="4">
    <location>
        <begin position="21"/>
        <end position="45"/>
    </location>
</feature>
<keyword evidence="2" id="KW-0808">Transferase</keyword>
<dbReference type="EMBL" id="KV918815">
    <property type="protein sequence ID" value="OSX78324.1"/>
    <property type="molecule type" value="Genomic_DNA"/>
</dbReference>
<dbReference type="Pfam" id="PF04577">
    <property type="entry name" value="Glyco_transf_61"/>
    <property type="match status" value="1"/>
</dbReference>
<evidence type="ECO:0000313" key="7">
    <source>
        <dbReference type="Proteomes" id="UP000218209"/>
    </source>
</evidence>
<evidence type="ECO:0000256" key="3">
    <source>
        <dbReference type="ARBA" id="ARBA00023180"/>
    </source>
</evidence>
<feature type="domain" description="Glycosyltransferase 61 catalytic" evidence="5">
    <location>
        <begin position="284"/>
        <end position="352"/>
    </location>
</feature>
<evidence type="ECO:0000256" key="4">
    <source>
        <dbReference type="SAM" id="MobiDB-lite"/>
    </source>
</evidence>
<name>A0A1X6PBV5_PORUM</name>
<dbReference type="AlphaFoldDB" id="A0A1X6PBV5"/>
<accession>A0A1X6PBV5</accession>
<keyword evidence="1" id="KW-0328">Glycosyltransferase</keyword>
<dbReference type="InterPro" id="IPR049625">
    <property type="entry name" value="Glyco_transf_61_cat"/>
</dbReference>
<proteinExistence type="predicted"/>
<dbReference type="GO" id="GO:0016757">
    <property type="term" value="F:glycosyltransferase activity"/>
    <property type="evidence" value="ECO:0007669"/>
    <property type="project" value="UniProtKB-KW"/>
</dbReference>
<dbReference type="Proteomes" id="UP000218209">
    <property type="component" value="Unassembled WGS sequence"/>
</dbReference>
<keyword evidence="3" id="KW-0325">Glycoprotein</keyword>
<dbReference type="PANTHER" id="PTHR20961:SF136">
    <property type="entry name" value="PROTEIN O-GLCNAC TRANSFERASE"/>
    <property type="match status" value="1"/>
</dbReference>
<gene>
    <name evidence="6" type="ORF">BU14_0112s0023</name>
</gene>
<sequence>MMAPRLGARRVAVVYVAARSVPRAPRSPNVDRATAAAPPSESAAAPPTPPRRLRRRANALTRARAQAGAPHAATPARTAATGAARAGGAERAPSGGARGWCGAVRGARRRRPSHPPRDLWGPAGGGGGGGGSRRAPPAGRRRRWRRRQRRRWRWRAATGADAAAADATPAVLLEGVPAALADGDVAATAAAHADAGGNGSTWGTTALLLTTAAAVPFERVVFAEAFAADRHCYDGGVFSFVWGAAEDGEYWRLSRWTTVVTPDGGGPPAHAQRSVPYKRASLAFSTRQWVHTDTLVAALRALPGVALTVAERLTPSSFAAQAATFAAADVVVAPHGAAVVNALFMPPDGAVVEVWRCCWDAALAGGAGGGGGGPHPPRMDGRLCAAPRAGPHVPAVHGDAVVGGGGGGGGGAWHPATLTAAERRAVAWGGDVCRWRSRRWTPRAFVVPDGRVVAAVQAAVAGVRRRRARR</sequence>